<sequence length="507" mass="59150">MKNVYDEIRLFYEEDIEWQPIVRREWVEGFLRQKAWQGVADAELRAMWRNIEMFILYLIHAENDSLDELTAREYSIAVEWLASHIPDYSISIESVRRFFDVLKDFFQYLYSKKAIAGTEEINRAAHEIAGGDTLRLMNIDDSELGIFSEDFDAPALLSDEFGKRVGDTVERLMVKIGSYFQQEQFSNDFDRALYLYTGPFDHVPENEQDEFWLGFWDYFLFDYHLLESDEKPLQHFFDLQYKTLNADERQILQDLLNAQFTVFYISRILGPDWVECIDLFTGAVMKLPYPDFEFNSLKKILFYGHLYSGGVVMLNYVTSVEVSPNLRQRIKDEVLRQKAIYEIQCPEATLTGFFDRHALVVRHTIDVLVTLAKVNVTSAFQLEKEFPVVRDIRTPNEQVALLLDKLAREYGLSCHDLMLVKRIWHDFSQLTVVTIRKPGVWAAAVLFSFAQMNGTDDISPEELAENVGISVTSLKNSRNKLFDVLQLQKFDPRYLSEEGFVLSLFVL</sequence>
<dbReference type="CDD" id="cd00043">
    <property type="entry name" value="CYCLIN_SF"/>
    <property type="match status" value="1"/>
</dbReference>
<dbReference type="OrthoDB" id="2375094at2"/>
<name>A0A1G9ZCT5_9FIRM</name>
<reference evidence="1 2" key="1">
    <citation type="submission" date="2016-10" db="EMBL/GenBank/DDBJ databases">
        <authorList>
            <person name="de Groot N.N."/>
        </authorList>
    </citation>
    <scope>NUCLEOTIDE SEQUENCE [LARGE SCALE GENOMIC DNA]</scope>
    <source>
        <strain evidence="1 2">DSM 1736</strain>
    </source>
</reference>
<dbReference type="STRING" id="146817.SAMN04488502_11415"/>
<dbReference type="EMBL" id="FNHB01000014">
    <property type="protein sequence ID" value="SDN19198.1"/>
    <property type="molecule type" value="Genomic_DNA"/>
</dbReference>
<protein>
    <recommendedName>
        <fullName evidence="3">Core-binding (CB) domain-containing protein</fullName>
    </recommendedName>
</protein>
<evidence type="ECO:0008006" key="3">
    <source>
        <dbReference type="Google" id="ProtNLM"/>
    </source>
</evidence>
<evidence type="ECO:0000313" key="2">
    <source>
        <dbReference type="Proteomes" id="UP000214880"/>
    </source>
</evidence>
<dbReference type="Proteomes" id="UP000214880">
    <property type="component" value="Unassembled WGS sequence"/>
</dbReference>
<keyword evidence="2" id="KW-1185">Reference proteome</keyword>
<gene>
    <name evidence="1" type="ORF">SAMN04488502_11415</name>
</gene>
<evidence type="ECO:0000313" key="1">
    <source>
        <dbReference type="EMBL" id="SDN19198.1"/>
    </source>
</evidence>
<accession>A0A1G9ZCT5</accession>
<organism evidence="1 2">
    <name type="scientific">Dendrosporobacter quercicolus</name>
    <dbReference type="NCBI Taxonomy" id="146817"/>
    <lineage>
        <taxon>Bacteria</taxon>
        <taxon>Bacillati</taxon>
        <taxon>Bacillota</taxon>
        <taxon>Negativicutes</taxon>
        <taxon>Selenomonadales</taxon>
        <taxon>Sporomusaceae</taxon>
        <taxon>Dendrosporobacter</taxon>
    </lineage>
</organism>
<proteinExistence type="predicted"/>
<dbReference type="RefSeq" id="WP_092074882.1">
    <property type="nucleotide sequence ID" value="NZ_FNHB01000014.1"/>
</dbReference>
<dbReference type="AlphaFoldDB" id="A0A1G9ZCT5"/>